<feature type="repeat" description="TPR" evidence="1">
    <location>
        <begin position="28"/>
        <end position="61"/>
    </location>
</feature>
<dbReference type="EMBL" id="MAYW01000047">
    <property type="protein sequence ID" value="ODS32838.1"/>
    <property type="molecule type" value="Genomic_DNA"/>
</dbReference>
<organism evidence="2 3">
    <name type="scientific">Candidatus Scalindua rubra</name>
    <dbReference type="NCBI Taxonomy" id="1872076"/>
    <lineage>
        <taxon>Bacteria</taxon>
        <taxon>Pseudomonadati</taxon>
        <taxon>Planctomycetota</taxon>
        <taxon>Candidatus Brocadiia</taxon>
        <taxon>Candidatus Brocadiales</taxon>
        <taxon>Candidatus Scalinduaceae</taxon>
        <taxon>Candidatus Scalindua</taxon>
    </lineage>
</organism>
<dbReference type="Gene3D" id="1.25.40.10">
    <property type="entry name" value="Tetratricopeptide repeat domain"/>
    <property type="match status" value="1"/>
</dbReference>
<dbReference type="Proteomes" id="UP000094056">
    <property type="component" value="Unassembled WGS sequence"/>
</dbReference>
<reference evidence="2 3" key="1">
    <citation type="submission" date="2016-07" db="EMBL/GenBank/DDBJ databases">
        <title>Draft genome of Scalindua rubra, obtained from a brine-seawater interface in the Red Sea, sheds light on salt adaptation in anammox bacteria.</title>
        <authorList>
            <person name="Speth D.R."/>
            <person name="Lagkouvardos I."/>
            <person name="Wang Y."/>
            <person name="Qian P.-Y."/>
            <person name="Dutilh B.E."/>
            <person name="Jetten M.S."/>
        </authorList>
    </citation>
    <scope>NUCLEOTIDE SEQUENCE [LARGE SCALE GENOMIC DNA]</scope>
    <source>
        <strain evidence="2">BSI-1</strain>
    </source>
</reference>
<evidence type="ECO:0000256" key="1">
    <source>
        <dbReference type="PROSITE-ProRule" id="PRU00339"/>
    </source>
</evidence>
<sequence length="94" mass="10958">MNYNEAIKYLYNGLHYQPESIDTALQIANSYHELGNLYLENGITKKGIESYKKSIKLYAGCHEKTQKENYLEIILTNLQEIEKRLSKIDTKSKN</sequence>
<gene>
    <name evidence="2" type="ORF">SCARUB_02044</name>
</gene>
<dbReference type="InterPro" id="IPR019734">
    <property type="entry name" value="TPR_rpt"/>
</dbReference>
<comment type="caution">
    <text evidence="2">The sequence shown here is derived from an EMBL/GenBank/DDBJ whole genome shotgun (WGS) entry which is preliminary data.</text>
</comment>
<dbReference type="AlphaFoldDB" id="A0A1E3XB59"/>
<evidence type="ECO:0000313" key="2">
    <source>
        <dbReference type="EMBL" id="ODS32838.1"/>
    </source>
</evidence>
<accession>A0A1E3XB59</accession>
<dbReference type="InterPro" id="IPR011990">
    <property type="entry name" value="TPR-like_helical_dom_sf"/>
</dbReference>
<proteinExistence type="predicted"/>
<dbReference type="SUPFAM" id="SSF48452">
    <property type="entry name" value="TPR-like"/>
    <property type="match status" value="1"/>
</dbReference>
<evidence type="ECO:0000313" key="3">
    <source>
        <dbReference type="Proteomes" id="UP000094056"/>
    </source>
</evidence>
<keyword evidence="1" id="KW-0802">TPR repeat</keyword>
<protein>
    <submittedName>
        <fullName evidence="2">Uncharacterized protein</fullName>
    </submittedName>
</protein>
<name>A0A1E3XB59_9BACT</name>
<dbReference type="PROSITE" id="PS50005">
    <property type="entry name" value="TPR"/>
    <property type="match status" value="1"/>
</dbReference>